<dbReference type="InterPro" id="IPR021622">
    <property type="entry name" value="Afadin/alpha-actinin-bd"/>
</dbReference>
<evidence type="ECO:0000256" key="3">
    <source>
        <dbReference type="SAM" id="Coils"/>
    </source>
</evidence>
<evidence type="ECO:0000256" key="4">
    <source>
        <dbReference type="SAM" id="MobiDB-lite"/>
    </source>
</evidence>
<keyword evidence="6" id="KW-1185">Reference proteome</keyword>
<evidence type="ECO:0000313" key="6">
    <source>
        <dbReference type="Proteomes" id="UP000521872"/>
    </source>
</evidence>
<feature type="compositionally biased region" description="Basic and acidic residues" evidence="4">
    <location>
        <begin position="808"/>
        <end position="817"/>
    </location>
</feature>
<evidence type="ECO:0000313" key="5">
    <source>
        <dbReference type="EMBL" id="KAF4611199.1"/>
    </source>
</evidence>
<dbReference type="PANTHER" id="PTHR47057">
    <property type="entry name" value="AFADIN/ALPHA-ACTININ-BINDING"/>
    <property type="match status" value="1"/>
</dbReference>
<comment type="caution">
    <text evidence="5">The sequence shown here is derived from an EMBL/GenBank/DDBJ whole genome shotgun (WGS) entry which is preliminary data.</text>
</comment>
<name>A0A8H4QHT4_9AGAR</name>
<feature type="compositionally biased region" description="Basic residues" evidence="4">
    <location>
        <begin position="506"/>
        <end position="515"/>
    </location>
</feature>
<protein>
    <recommendedName>
        <fullName evidence="7">Afadin and alpha-actinin-binding-domain-containing protein</fullName>
    </recommendedName>
</protein>
<evidence type="ECO:0000256" key="1">
    <source>
        <dbReference type="ARBA" id="ARBA00009291"/>
    </source>
</evidence>
<feature type="region of interest" description="Disordered" evidence="4">
    <location>
        <begin position="450"/>
        <end position="522"/>
    </location>
</feature>
<feature type="compositionally biased region" description="Low complexity" evidence="4">
    <location>
        <begin position="790"/>
        <end position="807"/>
    </location>
</feature>
<dbReference type="EMBL" id="JAACJL010000058">
    <property type="protein sequence ID" value="KAF4611199.1"/>
    <property type="molecule type" value="Genomic_DNA"/>
</dbReference>
<feature type="coiled-coil region" evidence="3">
    <location>
        <begin position="110"/>
        <end position="183"/>
    </location>
</feature>
<proteinExistence type="inferred from homology"/>
<dbReference type="Proteomes" id="UP000521872">
    <property type="component" value="Unassembled WGS sequence"/>
</dbReference>
<reference evidence="5 6" key="1">
    <citation type="submission" date="2019-12" db="EMBL/GenBank/DDBJ databases">
        <authorList>
            <person name="Floudas D."/>
            <person name="Bentzer J."/>
            <person name="Ahren D."/>
            <person name="Johansson T."/>
            <person name="Persson P."/>
            <person name="Tunlid A."/>
        </authorList>
    </citation>
    <scope>NUCLEOTIDE SEQUENCE [LARGE SCALE GENOMIC DNA]</scope>
    <source>
        <strain evidence="5 6">CBS 102.39</strain>
    </source>
</reference>
<keyword evidence="2 3" id="KW-0175">Coiled coil</keyword>
<dbReference type="Pfam" id="PF11559">
    <property type="entry name" value="ADIP"/>
    <property type="match status" value="1"/>
</dbReference>
<feature type="compositionally biased region" description="Low complexity" evidence="4">
    <location>
        <begin position="873"/>
        <end position="884"/>
    </location>
</feature>
<evidence type="ECO:0008006" key="7">
    <source>
        <dbReference type="Google" id="ProtNLM"/>
    </source>
</evidence>
<feature type="region of interest" description="Disordered" evidence="4">
    <location>
        <begin position="552"/>
        <end position="635"/>
    </location>
</feature>
<dbReference type="PANTHER" id="PTHR47057:SF1">
    <property type="entry name" value="AFADIN_ALPHA-ACTININ-BINDING PROTEIN"/>
    <property type="match status" value="1"/>
</dbReference>
<sequence>MAETPRKFVRWDNPSPFISNLNSPYFDATYESSVDATSSLEFVNAQLVAHGFAPAPGLSLEGISNDNSVRVVKCLMGLLSQRMEDMSRTEELTTKLRTLTYDHERMVTMHRKAKEQSANAEREMNLHKSRLNASLKTLQAAENTNKQLTAELQRTRTTLQGVRSAHQTELKKKEKEVERILEKWQKISDVQAKLTSSPSGMRCLNAGVVEGTEILGKGQGFLEIALEQAEQARSSLGDENLGLRKLIVRKVNELQSLLHYSKGLVSTEETIEEPTPFTLTSLFPLHPPDAASQKLDTIISTLRANFTALSELPLATSTTTSTKPSVQIPEGEIVRLQGVISSLKEEIARSQKQHMEHATSTQAMFDQFAEDQRIVAGEIGEMSVELMTAPLADEAKERLDNLRKELDEERQQFTDAAIKLGKEKAVLEAERLKLLDEKRAWEVEKMLAELPPTPAAGSPQDDAPVGIRTTPKKSKSLHKAIHLPPKSPKSPKRSPAKNITVGKAGSGRKAHRVSRRLSSSPAKAAVLSYETEYMPPITAPSFPPMKSLSSLIPPSSSLLPNTFVLPPPSPRASLPTNPAIPPPQPISESDLPPLRDSTTPPSTTPPSTSPEPSPPPVMNANPVPSTPSVPPRRAFPVAKPFAQRMIHAYSPAKPSPLSRILMLNDSPLSPDGMLNASTSPSSGPLGMVSEESLEYDDRYGYGYSHGKNELFPSNSPPEEPQHHQPQEPQMSLAQELGISESPPDTPLQEKKPLPNAQPQPPRVFFRESSAKKPYSAAEKGKGKAVEPVARSRTSTAAAAAAGKAAAAGEKENNDSKGKAKTKTTSSSSSSNKHGKVSPGTAGASTASGTSGATAKAPPGGTGKTSIKAVVKASTQSSTRQRMTTKPPVPPANSGGSKGPRRVLVDSADAPPMIGKGWKG</sequence>
<feature type="compositionally biased region" description="Low complexity" evidence="4">
    <location>
        <begin position="822"/>
        <end position="858"/>
    </location>
</feature>
<evidence type="ECO:0000256" key="2">
    <source>
        <dbReference type="ARBA" id="ARBA00023054"/>
    </source>
</evidence>
<feature type="coiled-coil region" evidence="3">
    <location>
        <begin position="392"/>
        <end position="444"/>
    </location>
</feature>
<feature type="compositionally biased region" description="Pro residues" evidence="4">
    <location>
        <begin position="602"/>
        <end position="617"/>
    </location>
</feature>
<organism evidence="5 6">
    <name type="scientific">Agrocybe pediades</name>
    <dbReference type="NCBI Taxonomy" id="84607"/>
    <lineage>
        <taxon>Eukaryota</taxon>
        <taxon>Fungi</taxon>
        <taxon>Dikarya</taxon>
        <taxon>Basidiomycota</taxon>
        <taxon>Agaricomycotina</taxon>
        <taxon>Agaricomycetes</taxon>
        <taxon>Agaricomycetidae</taxon>
        <taxon>Agaricales</taxon>
        <taxon>Agaricineae</taxon>
        <taxon>Strophariaceae</taxon>
        <taxon>Agrocybe</taxon>
    </lineage>
</organism>
<gene>
    <name evidence="5" type="ORF">D9613_007132</name>
</gene>
<accession>A0A8H4QHT4</accession>
<feature type="compositionally biased region" description="Basic residues" evidence="4">
    <location>
        <begin position="470"/>
        <end position="481"/>
    </location>
</feature>
<feature type="region of interest" description="Disordered" evidence="4">
    <location>
        <begin position="650"/>
        <end position="919"/>
    </location>
</feature>
<comment type="similarity">
    <text evidence="1">Belongs to the ADIP family.</text>
</comment>
<dbReference type="AlphaFoldDB" id="A0A8H4QHT4"/>